<dbReference type="SUPFAM" id="SSF63520">
    <property type="entry name" value="PTS-regulatory domain, PRD"/>
    <property type="match status" value="2"/>
</dbReference>
<accession>A0A0R1UDF9</accession>
<dbReference type="Pfam" id="PF03123">
    <property type="entry name" value="CAT_RBD"/>
    <property type="match status" value="1"/>
</dbReference>
<dbReference type="SUPFAM" id="SSF50151">
    <property type="entry name" value="SacY-like RNA-binding domain"/>
    <property type="match status" value="1"/>
</dbReference>
<proteinExistence type="predicted"/>
<dbReference type="PANTHER" id="PTHR30185:SF15">
    <property type="entry name" value="CRYPTIC BETA-GLUCOSIDE BGL OPERON ANTITERMINATOR"/>
    <property type="match status" value="1"/>
</dbReference>
<dbReference type="InterPro" id="IPR050661">
    <property type="entry name" value="BglG_antiterminators"/>
</dbReference>
<protein>
    <submittedName>
        <fullName evidence="3">Transcription antiterminator lacT</fullName>
    </submittedName>
</protein>
<evidence type="ECO:0000313" key="3">
    <source>
        <dbReference type="EMBL" id="KRL87707.1"/>
    </source>
</evidence>
<dbReference type="Pfam" id="PF00874">
    <property type="entry name" value="PRD"/>
    <property type="match status" value="2"/>
</dbReference>
<evidence type="ECO:0000259" key="2">
    <source>
        <dbReference type="PROSITE" id="PS51372"/>
    </source>
</evidence>
<dbReference type="InterPro" id="IPR036634">
    <property type="entry name" value="PRD_sf"/>
</dbReference>
<feature type="domain" description="PRD" evidence="2">
    <location>
        <begin position="177"/>
        <end position="289"/>
    </location>
</feature>
<dbReference type="PATRIC" id="fig|1423783.4.peg.2208"/>
<organism evidence="3 4">
    <name type="scientific">Lacticaseibacillus pantheris DSM 15945 = JCM 12539 = NBRC 106106</name>
    <dbReference type="NCBI Taxonomy" id="1423783"/>
    <lineage>
        <taxon>Bacteria</taxon>
        <taxon>Bacillati</taxon>
        <taxon>Bacillota</taxon>
        <taxon>Bacilli</taxon>
        <taxon>Lactobacillales</taxon>
        <taxon>Lactobacillaceae</taxon>
        <taxon>Lacticaseibacillus</taxon>
    </lineage>
</organism>
<comment type="caution">
    <text evidence="3">The sequence shown here is derived from an EMBL/GenBank/DDBJ whole genome shotgun (WGS) entry which is preliminary data.</text>
</comment>
<dbReference type="Proteomes" id="UP000051922">
    <property type="component" value="Unassembled WGS sequence"/>
</dbReference>
<reference evidence="3 4" key="1">
    <citation type="journal article" date="2015" name="Genome Announc.">
        <title>Expanding the biotechnology potential of lactobacilli through comparative genomics of 213 strains and associated genera.</title>
        <authorList>
            <person name="Sun Z."/>
            <person name="Harris H.M."/>
            <person name="McCann A."/>
            <person name="Guo C."/>
            <person name="Argimon S."/>
            <person name="Zhang W."/>
            <person name="Yang X."/>
            <person name="Jeffery I.B."/>
            <person name="Cooney J.C."/>
            <person name="Kagawa T.F."/>
            <person name="Liu W."/>
            <person name="Song Y."/>
            <person name="Salvetti E."/>
            <person name="Wrobel A."/>
            <person name="Rasinkangas P."/>
            <person name="Parkhill J."/>
            <person name="Rea M.C."/>
            <person name="O'Sullivan O."/>
            <person name="Ritari J."/>
            <person name="Douillard F.P."/>
            <person name="Paul Ross R."/>
            <person name="Yang R."/>
            <person name="Briner A.E."/>
            <person name="Felis G.E."/>
            <person name="de Vos W.M."/>
            <person name="Barrangou R."/>
            <person name="Klaenhammer T.R."/>
            <person name="Caufield P.W."/>
            <person name="Cui Y."/>
            <person name="Zhang H."/>
            <person name="O'Toole P.W."/>
        </authorList>
    </citation>
    <scope>NUCLEOTIDE SEQUENCE [LARGE SCALE GENOMIC DNA]</scope>
    <source>
        <strain evidence="3 4">DSM 15945</strain>
    </source>
</reference>
<dbReference type="PANTHER" id="PTHR30185">
    <property type="entry name" value="CRYPTIC BETA-GLUCOSIDE BGL OPERON ANTITERMINATOR"/>
    <property type="match status" value="1"/>
</dbReference>
<dbReference type="GO" id="GO:0003723">
    <property type="term" value="F:RNA binding"/>
    <property type="evidence" value="ECO:0007669"/>
    <property type="project" value="InterPro"/>
</dbReference>
<dbReference type="InterPro" id="IPR036650">
    <property type="entry name" value="CAT_RNA-bd_dom_sf"/>
</dbReference>
<name>A0A0R1UDF9_9LACO</name>
<keyword evidence="4" id="KW-1185">Reference proteome</keyword>
<dbReference type="EMBL" id="AZFJ01000016">
    <property type="protein sequence ID" value="KRL87707.1"/>
    <property type="molecule type" value="Genomic_DNA"/>
</dbReference>
<keyword evidence="1" id="KW-0677">Repeat</keyword>
<dbReference type="AlphaFoldDB" id="A0A0R1UDF9"/>
<evidence type="ECO:0000313" key="4">
    <source>
        <dbReference type="Proteomes" id="UP000051922"/>
    </source>
</evidence>
<dbReference type="InterPro" id="IPR011608">
    <property type="entry name" value="PRD"/>
</dbReference>
<dbReference type="GO" id="GO:0006355">
    <property type="term" value="P:regulation of DNA-templated transcription"/>
    <property type="evidence" value="ECO:0007669"/>
    <property type="project" value="InterPro"/>
</dbReference>
<dbReference type="SMART" id="SM01061">
    <property type="entry name" value="CAT_RBD"/>
    <property type="match status" value="1"/>
</dbReference>
<dbReference type="Gene3D" id="2.30.24.10">
    <property type="entry name" value="CAT RNA-binding domain"/>
    <property type="match status" value="1"/>
</dbReference>
<sequence length="293" mass="34009">MRGMLRIAQVLNHNAALVNIDDHREAIVKGKGVAFNKRKGDPVAADRIEKILYLNTATAQENLDLLLKDIPIDIVTTTYEIIDMARNKYHVRVLDYIYITLSDHIFGAYKRVQSGTYQKSMVPDLSQHYPDEYSVSWDALNIIRRNLRVSFPDTEVRSLALHFINASGDETSDKETEFGKTTTEMVNNIVLQVLNQHGIYRSTANSNYYDRFMIHLQYLVERIKRLETDQAQLAPEVEADYQRMYPQSYAIGLEIFQQIKQELFAGISDNERLYFIIHIQRLLGEEPQKNFKE</sequence>
<dbReference type="Gene3D" id="1.10.1790.10">
    <property type="entry name" value="PRD domain"/>
    <property type="match status" value="2"/>
</dbReference>
<gene>
    <name evidence="3" type="ORF">FC50_GL002156</name>
</gene>
<dbReference type="PROSITE" id="PS51372">
    <property type="entry name" value="PRD_2"/>
    <property type="match status" value="2"/>
</dbReference>
<dbReference type="STRING" id="1423783.FC50_GL002156"/>
<evidence type="ECO:0000256" key="1">
    <source>
        <dbReference type="ARBA" id="ARBA00022737"/>
    </source>
</evidence>
<feature type="domain" description="PRD" evidence="2">
    <location>
        <begin position="69"/>
        <end position="173"/>
    </location>
</feature>
<dbReference type="InterPro" id="IPR004341">
    <property type="entry name" value="CAT_RNA-bd_dom"/>
</dbReference>